<name>A0A518GYS7_9BACT</name>
<feature type="transmembrane region" description="Helical" evidence="1">
    <location>
        <begin position="43"/>
        <end position="70"/>
    </location>
</feature>
<sequence>MAHLASTPGRVLVRRWTLSAVSSRHLTRGTSVSHKWKTRVFSLLLALPGALLAIWALIATAGALYSLFVLYNNQPLSRHGKLLATAFVIGLVSSASGWVLGPRFPRFTIGVYVFSLSGGLSGLLVFLAIALVVDLDYTGPPPGYAGMFIGLFVLPVVVVASLAGGTIGLLSYYARSRRGTGATNLRPEPDARD</sequence>
<accession>A0A518GYS7</accession>
<reference evidence="2 3" key="1">
    <citation type="submission" date="2019-02" db="EMBL/GenBank/DDBJ databases">
        <title>Deep-cultivation of Planctomycetes and their phenomic and genomic characterization uncovers novel biology.</title>
        <authorList>
            <person name="Wiegand S."/>
            <person name="Jogler M."/>
            <person name="Boedeker C."/>
            <person name="Pinto D."/>
            <person name="Vollmers J."/>
            <person name="Rivas-Marin E."/>
            <person name="Kohn T."/>
            <person name="Peeters S.H."/>
            <person name="Heuer A."/>
            <person name="Rast P."/>
            <person name="Oberbeckmann S."/>
            <person name="Bunk B."/>
            <person name="Jeske O."/>
            <person name="Meyerdierks A."/>
            <person name="Storesund J.E."/>
            <person name="Kallscheuer N."/>
            <person name="Luecker S."/>
            <person name="Lage O.M."/>
            <person name="Pohl T."/>
            <person name="Merkel B.J."/>
            <person name="Hornburger P."/>
            <person name="Mueller R.-W."/>
            <person name="Bruemmer F."/>
            <person name="Labrenz M."/>
            <person name="Spormann A.M."/>
            <person name="Op den Camp H."/>
            <person name="Overmann J."/>
            <person name="Amann R."/>
            <person name="Jetten M.S.M."/>
            <person name="Mascher T."/>
            <person name="Medema M.H."/>
            <person name="Devos D.P."/>
            <person name="Kaster A.-K."/>
            <person name="Ovreas L."/>
            <person name="Rohde M."/>
            <person name="Galperin M.Y."/>
            <person name="Jogler C."/>
        </authorList>
    </citation>
    <scope>NUCLEOTIDE SEQUENCE [LARGE SCALE GENOMIC DNA]</scope>
    <source>
        <strain evidence="2 3">ElP</strain>
    </source>
</reference>
<gene>
    <name evidence="2" type="ORF">ElP_16330</name>
</gene>
<evidence type="ECO:0000313" key="3">
    <source>
        <dbReference type="Proteomes" id="UP000317835"/>
    </source>
</evidence>
<dbReference type="Proteomes" id="UP000317835">
    <property type="component" value="Chromosome"/>
</dbReference>
<evidence type="ECO:0000256" key="1">
    <source>
        <dbReference type="SAM" id="Phobius"/>
    </source>
</evidence>
<dbReference type="EMBL" id="CP036426">
    <property type="protein sequence ID" value="QDV33754.1"/>
    <property type="molecule type" value="Genomic_DNA"/>
</dbReference>
<organism evidence="2 3">
    <name type="scientific">Tautonia plasticadhaerens</name>
    <dbReference type="NCBI Taxonomy" id="2527974"/>
    <lineage>
        <taxon>Bacteria</taxon>
        <taxon>Pseudomonadati</taxon>
        <taxon>Planctomycetota</taxon>
        <taxon>Planctomycetia</taxon>
        <taxon>Isosphaerales</taxon>
        <taxon>Isosphaeraceae</taxon>
        <taxon>Tautonia</taxon>
    </lineage>
</organism>
<keyword evidence="3" id="KW-1185">Reference proteome</keyword>
<feature type="transmembrane region" description="Helical" evidence="1">
    <location>
        <begin position="112"/>
        <end position="133"/>
    </location>
</feature>
<dbReference type="KEGG" id="tpla:ElP_16330"/>
<protein>
    <submittedName>
        <fullName evidence="2">Uncharacterized protein</fullName>
    </submittedName>
</protein>
<feature type="transmembrane region" description="Helical" evidence="1">
    <location>
        <begin position="145"/>
        <end position="170"/>
    </location>
</feature>
<keyword evidence="1" id="KW-0812">Transmembrane</keyword>
<evidence type="ECO:0000313" key="2">
    <source>
        <dbReference type="EMBL" id="QDV33754.1"/>
    </source>
</evidence>
<feature type="transmembrane region" description="Helical" evidence="1">
    <location>
        <begin position="82"/>
        <end position="100"/>
    </location>
</feature>
<dbReference type="AlphaFoldDB" id="A0A518GYS7"/>
<keyword evidence="1" id="KW-1133">Transmembrane helix</keyword>
<keyword evidence="1" id="KW-0472">Membrane</keyword>
<proteinExistence type="predicted"/>